<sequence length="112" mass="12378">MRSFGRPDPVVLFIAPDIVSADRLIEMHGVDRRAGGWRAITKASDLRGWGRCPCVIAPDEWWTARGFMPGSSADLLAIVRARLASGRLFFAGPEDIEECKAREIAHGYPLRA</sequence>
<evidence type="ECO:0000313" key="2">
    <source>
        <dbReference type="Proteomes" id="UP000509367"/>
    </source>
</evidence>
<dbReference type="RefSeq" id="WP_175276628.1">
    <property type="nucleotide sequence ID" value="NZ_CP054836.1"/>
</dbReference>
<reference evidence="1 2" key="1">
    <citation type="submission" date="2020-06" db="EMBL/GenBank/DDBJ databases">
        <title>Oricola thermophila sp. nov. isolated from a tidal sediments.</title>
        <authorList>
            <person name="Kwon K.K."/>
            <person name="Yang S.-H."/>
            <person name="Park M.-J."/>
        </authorList>
    </citation>
    <scope>NUCLEOTIDE SEQUENCE [LARGE SCALE GENOMIC DNA]</scope>
    <source>
        <strain evidence="1 2">MEBiC13590</strain>
    </source>
</reference>
<accession>A0A6N1VGF0</accession>
<organism evidence="1 2">
    <name type="scientific">Oricola thermophila</name>
    <dbReference type="NCBI Taxonomy" id="2742145"/>
    <lineage>
        <taxon>Bacteria</taxon>
        <taxon>Pseudomonadati</taxon>
        <taxon>Pseudomonadota</taxon>
        <taxon>Alphaproteobacteria</taxon>
        <taxon>Hyphomicrobiales</taxon>
        <taxon>Ahrensiaceae</taxon>
        <taxon>Oricola</taxon>
    </lineage>
</organism>
<dbReference type="Proteomes" id="UP000509367">
    <property type="component" value="Chromosome"/>
</dbReference>
<proteinExistence type="predicted"/>
<dbReference type="KEGG" id="orm:HTY61_09880"/>
<keyword evidence="2" id="KW-1185">Reference proteome</keyword>
<dbReference type="EMBL" id="CP054836">
    <property type="protein sequence ID" value="QKV18735.1"/>
    <property type="molecule type" value="Genomic_DNA"/>
</dbReference>
<protein>
    <submittedName>
        <fullName evidence="1">Uncharacterized protein</fullName>
    </submittedName>
</protein>
<evidence type="ECO:0000313" key="1">
    <source>
        <dbReference type="EMBL" id="QKV18735.1"/>
    </source>
</evidence>
<gene>
    <name evidence="1" type="ORF">HTY61_09880</name>
</gene>
<dbReference type="AlphaFoldDB" id="A0A6N1VGF0"/>
<name>A0A6N1VGF0_9HYPH</name>